<dbReference type="EMBL" id="AXCW01000144">
    <property type="protein sequence ID" value="EYR62953.1"/>
    <property type="molecule type" value="Genomic_DNA"/>
</dbReference>
<dbReference type="PANTHER" id="PTHR40124">
    <property type="match status" value="1"/>
</dbReference>
<keyword evidence="4" id="KW-1185">Reference proteome</keyword>
<accession>A0A021VPA9</accession>
<dbReference type="InterPro" id="IPR048958">
    <property type="entry name" value="Polysacc_lyase_14"/>
</dbReference>
<feature type="domain" description="Polysaccharide lyase 14" evidence="2">
    <location>
        <begin position="117"/>
        <end position="315"/>
    </location>
</feature>
<evidence type="ECO:0000313" key="3">
    <source>
        <dbReference type="EMBL" id="EYR62953.1"/>
    </source>
</evidence>
<proteinExistence type="predicted"/>
<name>A0A021VPA9_9CELL</name>
<evidence type="ECO:0000313" key="4">
    <source>
        <dbReference type="Proteomes" id="UP000019753"/>
    </source>
</evidence>
<dbReference type="AlphaFoldDB" id="A0A021VPA9"/>
<evidence type="ECO:0000256" key="1">
    <source>
        <dbReference type="SAM" id="MobiDB-lite"/>
    </source>
</evidence>
<dbReference type="Pfam" id="PF21294">
    <property type="entry name" value="Polysacc_lyase_14"/>
    <property type="match status" value="1"/>
</dbReference>
<feature type="compositionally biased region" description="Pro residues" evidence="1">
    <location>
        <begin position="58"/>
        <end position="67"/>
    </location>
</feature>
<reference evidence="3 4" key="1">
    <citation type="submission" date="2014-01" db="EMBL/GenBank/DDBJ databases">
        <title>Actinotalea ferrariae CF5-4.</title>
        <authorList>
            <person name="Chen F."/>
            <person name="Li Y."/>
            <person name="Wang G."/>
        </authorList>
    </citation>
    <scope>NUCLEOTIDE SEQUENCE [LARGE SCALE GENOMIC DNA]</scope>
    <source>
        <strain evidence="3 4">CF5-4</strain>
    </source>
</reference>
<evidence type="ECO:0000259" key="2">
    <source>
        <dbReference type="Pfam" id="PF21294"/>
    </source>
</evidence>
<dbReference type="PANTHER" id="PTHR40124:SF1">
    <property type="entry name" value="DISAGGREGATASE RELATED REPEAT PROTEIN"/>
    <property type="match status" value="1"/>
</dbReference>
<dbReference type="OrthoDB" id="4817976at2"/>
<dbReference type="Proteomes" id="UP000019753">
    <property type="component" value="Unassembled WGS sequence"/>
</dbReference>
<gene>
    <name evidence="3" type="ORF">N866_04110</name>
</gene>
<sequence>MGDRAPRPGRGAQPLRRRALVLTLSLLGLVVAVVIGRVADVELRQADDGGASTRSAPRPAPEVPATPPVTLWSESFRAAEGDDTDESWEDRSGVVAASRTNAEVVPEGPSGRDHVLRITFEEDSRWGADYRHAFDAMGVEPQEEVHFSYDVYFEPEFEFIGDGKMGGLAGIRDGMDPLDTSAGGSYDESSFSVRAMWREDRSVVMYLYARHGNGKDIDDRGNYGYGITKRFVQHDGTAAGVLEQGRWHRIEHRVVLNTPGENDGLYEMWIDGYKGISVDDIQYRTADHEELRINQVMTAYFFGGGEDQFPTRENVAFTDEWALTDGYRGPTP</sequence>
<comment type="caution">
    <text evidence="3">The sequence shown here is derived from an EMBL/GenBank/DDBJ whole genome shotgun (WGS) entry which is preliminary data.</text>
</comment>
<organism evidence="3 4">
    <name type="scientific">Actinotalea ferrariae CF5-4</name>
    <dbReference type="NCBI Taxonomy" id="948458"/>
    <lineage>
        <taxon>Bacteria</taxon>
        <taxon>Bacillati</taxon>
        <taxon>Actinomycetota</taxon>
        <taxon>Actinomycetes</taxon>
        <taxon>Micrococcales</taxon>
        <taxon>Cellulomonadaceae</taxon>
        <taxon>Actinotalea</taxon>
    </lineage>
</organism>
<protein>
    <recommendedName>
        <fullName evidence="2">Polysaccharide lyase 14 domain-containing protein</fullName>
    </recommendedName>
</protein>
<dbReference type="Gene3D" id="2.60.120.200">
    <property type="match status" value="1"/>
</dbReference>
<feature type="region of interest" description="Disordered" evidence="1">
    <location>
        <begin position="47"/>
        <end position="68"/>
    </location>
</feature>